<dbReference type="RefSeq" id="WP_127122064.1">
    <property type="nucleotide sequence ID" value="NZ_BHXQ01000003.1"/>
</dbReference>
<dbReference type="EMBL" id="BHXQ01000003">
    <property type="protein sequence ID" value="GCC51398.1"/>
    <property type="molecule type" value="Genomic_DNA"/>
</dbReference>
<proteinExistence type="predicted"/>
<keyword evidence="2" id="KW-1185">Reference proteome</keyword>
<reference evidence="1 2" key="1">
    <citation type="submission" date="2018-11" db="EMBL/GenBank/DDBJ databases">
        <title>Chryseotalea sanarue gen. nov., sp., nov., a member of the family Cytophagaceae, isolated from a brackish lake in Hamamatsu Japan.</title>
        <authorList>
            <person name="Maejima Y."/>
            <person name="Iino T."/>
            <person name="Muraguchi Y."/>
            <person name="Fukuda K."/>
            <person name="Ohkuma M."/>
            <person name="Moriuchi R."/>
            <person name="Dohra H."/>
            <person name="Kimbara K."/>
            <person name="Shintani M."/>
        </authorList>
    </citation>
    <scope>NUCLEOTIDE SEQUENCE [LARGE SCALE GENOMIC DNA]</scope>
    <source>
        <strain evidence="1 2">Ys</strain>
    </source>
</reference>
<gene>
    <name evidence="1" type="ORF">SanaruYs_16230</name>
</gene>
<evidence type="ECO:0000313" key="2">
    <source>
        <dbReference type="Proteomes" id="UP000288227"/>
    </source>
</evidence>
<dbReference type="AlphaFoldDB" id="A0A401U920"/>
<name>A0A401U920_9BACT</name>
<organism evidence="1 2">
    <name type="scientific">Chryseotalea sanaruensis</name>
    <dbReference type="NCBI Taxonomy" id="2482724"/>
    <lineage>
        <taxon>Bacteria</taxon>
        <taxon>Pseudomonadati</taxon>
        <taxon>Bacteroidota</taxon>
        <taxon>Cytophagia</taxon>
        <taxon>Cytophagales</taxon>
        <taxon>Chryseotaleaceae</taxon>
        <taxon>Chryseotalea</taxon>
    </lineage>
</organism>
<dbReference type="Proteomes" id="UP000288227">
    <property type="component" value="Unassembled WGS sequence"/>
</dbReference>
<comment type="caution">
    <text evidence="1">The sequence shown here is derived from an EMBL/GenBank/DDBJ whole genome shotgun (WGS) entry which is preliminary data.</text>
</comment>
<accession>A0A401U920</accession>
<evidence type="ECO:0000313" key="1">
    <source>
        <dbReference type="EMBL" id="GCC51398.1"/>
    </source>
</evidence>
<sequence>MKQMKHILKISDPLKWLAKSILVFGLIAFSGYAADSRLLNVEPTKTELSEVRRANFKRVVKLEKVFNELHFLLTPPSSHPEDFISFLNHEEKRITVKLKSISKELPINEQDGFLIYYATESSEEFKMNYILG</sequence>
<protein>
    <submittedName>
        <fullName evidence="1">Uncharacterized protein</fullName>
    </submittedName>
</protein>